<dbReference type="InterPro" id="IPR000504">
    <property type="entry name" value="RRM_dom"/>
</dbReference>
<feature type="domain" description="RRM" evidence="3">
    <location>
        <begin position="22"/>
        <end position="101"/>
    </location>
</feature>
<dbReference type="PANTHER" id="PTHR48027">
    <property type="entry name" value="HETEROGENEOUS NUCLEAR RIBONUCLEOPROTEIN 87F-RELATED"/>
    <property type="match status" value="1"/>
</dbReference>
<accession>A0A8S4E431</accession>
<reference evidence="4" key="1">
    <citation type="submission" date="2020-11" db="EMBL/GenBank/DDBJ databases">
        <authorList>
            <person name="Whiteford S."/>
        </authorList>
    </citation>
    <scope>NUCLEOTIDE SEQUENCE</scope>
</reference>
<dbReference type="SMART" id="SM00360">
    <property type="entry name" value="RRM"/>
    <property type="match status" value="4"/>
</dbReference>
<dbReference type="InterPro" id="IPR012677">
    <property type="entry name" value="Nucleotide-bd_a/b_plait_sf"/>
</dbReference>
<sequence>MDNRKETRKRNDAASDDVPIYSRLFVVCGKNASEDVLRELFTPFGEIEDFYYPVDFNTGLPKGICFVKFSKTSDAAKALEALHMKSAHKLQRSIRVMVAASRNDIHTEEDADKYKRLFINTPKTITEEELLEHFSQFGKVESVIIQRDRETEQPKGFAYIKYRRFSEAAIAYEECDKKYRAVFAQPKASNRKSGATLEPKIGLLGDPSVVMSPLIPMMNVQPQGYTRVFVNCSPFLTNFHIKQLFDLIPGMIDCRYAVDLVREYGKGSITYSSQVSAAYAVEKLNHFEYPPGCKIFVKPDFGRHNNINHTPNVSNALNNLQSAMSTAHNSGTPDLAKLAEAIAQASQLIKAATTGVTEQHDPGSFNYCSVKLPPPQPLAHIDSPVAKRCFLVCKPEPPSLQVLRDVFCRFGNLINVYTLPNKTVGYARYALAQSADEAIRVLHGSEICGVRVKVLEAEDEDQSAQKRRRTYY</sequence>
<dbReference type="AlphaFoldDB" id="A0A8S4E431"/>
<gene>
    <name evidence="4" type="ORF">PLXY2_LOCUS4327</name>
</gene>
<dbReference type="PROSITE" id="PS50102">
    <property type="entry name" value="RRM"/>
    <property type="match status" value="3"/>
</dbReference>
<protein>
    <submittedName>
        <fullName evidence="4">(diamondback moth) hypothetical protein</fullName>
    </submittedName>
</protein>
<evidence type="ECO:0000256" key="2">
    <source>
        <dbReference type="PROSITE-ProRule" id="PRU00176"/>
    </source>
</evidence>
<organism evidence="4 5">
    <name type="scientific">Plutella xylostella</name>
    <name type="common">Diamondback moth</name>
    <name type="synonym">Plutella maculipennis</name>
    <dbReference type="NCBI Taxonomy" id="51655"/>
    <lineage>
        <taxon>Eukaryota</taxon>
        <taxon>Metazoa</taxon>
        <taxon>Ecdysozoa</taxon>
        <taxon>Arthropoda</taxon>
        <taxon>Hexapoda</taxon>
        <taxon>Insecta</taxon>
        <taxon>Pterygota</taxon>
        <taxon>Neoptera</taxon>
        <taxon>Endopterygota</taxon>
        <taxon>Lepidoptera</taxon>
        <taxon>Glossata</taxon>
        <taxon>Ditrysia</taxon>
        <taxon>Yponomeutoidea</taxon>
        <taxon>Plutellidae</taxon>
        <taxon>Plutella</taxon>
    </lineage>
</organism>
<dbReference type="Gene3D" id="3.30.70.330">
    <property type="match status" value="3"/>
</dbReference>
<evidence type="ECO:0000256" key="1">
    <source>
        <dbReference type="ARBA" id="ARBA00022884"/>
    </source>
</evidence>
<dbReference type="InterPro" id="IPR035979">
    <property type="entry name" value="RBD_domain_sf"/>
</dbReference>
<proteinExistence type="predicted"/>
<feature type="domain" description="RRM" evidence="3">
    <location>
        <begin position="387"/>
        <end position="459"/>
    </location>
</feature>
<evidence type="ECO:0000313" key="4">
    <source>
        <dbReference type="EMBL" id="CAG9109895.1"/>
    </source>
</evidence>
<keyword evidence="1 2" id="KW-0694">RNA-binding</keyword>
<dbReference type="Proteomes" id="UP000653454">
    <property type="component" value="Unassembled WGS sequence"/>
</dbReference>
<dbReference type="InterPro" id="IPR052462">
    <property type="entry name" value="SLIRP/GR-RBP-like"/>
</dbReference>
<comment type="caution">
    <text evidence="4">The sequence shown here is derived from an EMBL/GenBank/DDBJ whole genome shotgun (WGS) entry which is preliminary data.</text>
</comment>
<evidence type="ECO:0000313" key="5">
    <source>
        <dbReference type="Proteomes" id="UP000653454"/>
    </source>
</evidence>
<dbReference type="EMBL" id="CAJHNJ030000012">
    <property type="protein sequence ID" value="CAG9109895.1"/>
    <property type="molecule type" value="Genomic_DNA"/>
</dbReference>
<keyword evidence="5" id="KW-1185">Reference proteome</keyword>
<dbReference type="SUPFAM" id="SSF54928">
    <property type="entry name" value="RNA-binding domain, RBD"/>
    <property type="match status" value="3"/>
</dbReference>
<dbReference type="Pfam" id="PF00076">
    <property type="entry name" value="RRM_1"/>
    <property type="match status" value="2"/>
</dbReference>
<feature type="domain" description="RRM" evidence="3">
    <location>
        <begin position="115"/>
        <end position="189"/>
    </location>
</feature>
<evidence type="ECO:0000259" key="3">
    <source>
        <dbReference type="PROSITE" id="PS50102"/>
    </source>
</evidence>
<name>A0A8S4E431_PLUXY</name>
<dbReference type="GO" id="GO:0003723">
    <property type="term" value="F:RNA binding"/>
    <property type="evidence" value="ECO:0007669"/>
    <property type="project" value="UniProtKB-UniRule"/>
</dbReference>